<evidence type="ECO:0000313" key="2">
    <source>
        <dbReference type="EMBL" id="MDQ8935638.1"/>
    </source>
</evidence>
<feature type="signal peptide" evidence="1">
    <location>
        <begin position="1"/>
        <end position="22"/>
    </location>
</feature>
<evidence type="ECO:0000313" key="3">
    <source>
        <dbReference type="Proteomes" id="UP001243844"/>
    </source>
</evidence>
<dbReference type="InterPro" id="IPR023614">
    <property type="entry name" value="Porin_dom_sf"/>
</dbReference>
<feature type="chain" id="PRO_5043532761" evidence="1">
    <location>
        <begin position="23"/>
        <end position="387"/>
    </location>
</feature>
<sequence>MRFSFNTIVFPLSMSLIPFTVAASPLSFGSAEQKMGQLEISGWLRANIQNKSYSDEEHKLKFDAAKLALKYQRDKFEGNFEYRCYQFDKLCDFSSLVDANIRYQFSPNHLLQVGVQEIPFGPARSWSSNWYGGILVNMGLEDVHNLGIKYQYPIGSTQLEFAYFTGDAGSYTGKSRDAARYSANLVQTDSAHSQLEEKNMWLMRAQHQWALDDAERLNLNLGGSYWLSEIKNKSNQQSGERNSWALFGQLDYKPLKITLTGGHNDINNHDPIFTDSSMFGSFDMNYAVANKGYFYTADLLYSFALANDIQISPYATFSQLQKSTSNSSDSTRYILGTQLDYKSISLIGEYIISKNDAFVGGNTYSFAQGDPSASHNNLFNLIFLYKF</sequence>
<evidence type="ECO:0000256" key="1">
    <source>
        <dbReference type="SAM" id="SignalP"/>
    </source>
</evidence>
<reference evidence="2" key="1">
    <citation type="submission" date="2023-08" db="EMBL/GenBank/DDBJ databases">
        <title>Emergence of clinically-relevant ST2 carbapenem-resistant Acinetobacter baumannii strains in hospital sewages in Zhejiang, East of China.</title>
        <authorList>
            <person name="Kaichao C."/>
            <person name="Zhang R."/>
        </authorList>
    </citation>
    <scope>NUCLEOTIDE SEQUENCE</scope>
    <source>
        <strain evidence="2">M-RB-37</strain>
    </source>
</reference>
<dbReference type="Gene3D" id="2.40.160.10">
    <property type="entry name" value="Porin"/>
    <property type="match status" value="1"/>
</dbReference>
<proteinExistence type="predicted"/>
<organism evidence="2 3">
    <name type="scientific">Acinetobacter rudis</name>
    <dbReference type="NCBI Taxonomy" id="632955"/>
    <lineage>
        <taxon>Bacteria</taxon>
        <taxon>Pseudomonadati</taxon>
        <taxon>Pseudomonadota</taxon>
        <taxon>Gammaproteobacteria</taxon>
        <taxon>Moraxellales</taxon>
        <taxon>Moraxellaceae</taxon>
        <taxon>Acinetobacter</taxon>
    </lineage>
</organism>
<accession>A0AAW8J837</accession>
<dbReference type="Proteomes" id="UP001243844">
    <property type="component" value="Unassembled WGS sequence"/>
</dbReference>
<dbReference type="AlphaFoldDB" id="A0AAW8J837"/>
<dbReference type="SUPFAM" id="SSF56935">
    <property type="entry name" value="Porins"/>
    <property type="match status" value="1"/>
</dbReference>
<protein>
    <submittedName>
        <fullName evidence="2">Uncharacterized protein</fullName>
    </submittedName>
</protein>
<keyword evidence="1" id="KW-0732">Signal</keyword>
<dbReference type="RefSeq" id="WP_308981358.1">
    <property type="nucleotide sequence ID" value="NZ_JAVIDL010000012.1"/>
</dbReference>
<comment type="caution">
    <text evidence="2">The sequence shown here is derived from an EMBL/GenBank/DDBJ whole genome shotgun (WGS) entry which is preliminary data.</text>
</comment>
<dbReference type="EMBL" id="JAVIDL010000012">
    <property type="protein sequence ID" value="MDQ8935638.1"/>
    <property type="molecule type" value="Genomic_DNA"/>
</dbReference>
<name>A0AAW8J837_9GAMM</name>
<gene>
    <name evidence="2" type="ORF">RFH47_07845</name>
</gene>